<dbReference type="SUPFAM" id="SSF55729">
    <property type="entry name" value="Acyl-CoA N-acyltransferases (Nat)"/>
    <property type="match status" value="1"/>
</dbReference>
<dbReference type="InterPro" id="IPR016181">
    <property type="entry name" value="Acyl_CoA_acyltransferase"/>
</dbReference>
<sequence length="181" mass="21273">GKKVRLRALEKNDLAKVWEWMNDEEVMWFWAEPGNTQSLAEVEQWFAGLQEVAGYSSKQFIIEAEEGTPIGRIFYEHLDTKHQRAEVGMQIGEKEQWGRGYGTDTMIAFLEYLFNELGLHRVYLRLQSYNTRALKCYEKCGFTQEGILRHNTFTRGEYHDDLVMGILRDEFNQRHKGNVTL</sequence>
<reference evidence="2" key="1">
    <citation type="journal article" date="2014" name="Front. Microbiol.">
        <title>High frequency of phylogenetically diverse reductive dehalogenase-homologous genes in deep subseafloor sedimentary metagenomes.</title>
        <authorList>
            <person name="Kawai M."/>
            <person name="Futagami T."/>
            <person name="Toyoda A."/>
            <person name="Takaki Y."/>
            <person name="Nishi S."/>
            <person name="Hori S."/>
            <person name="Arai W."/>
            <person name="Tsubouchi T."/>
            <person name="Morono Y."/>
            <person name="Uchiyama I."/>
            <person name="Ito T."/>
            <person name="Fujiyama A."/>
            <person name="Inagaki F."/>
            <person name="Takami H."/>
        </authorList>
    </citation>
    <scope>NUCLEOTIDE SEQUENCE</scope>
    <source>
        <strain evidence="2">Expedition CK06-06</strain>
    </source>
</reference>
<comment type="caution">
    <text evidence="2">The sequence shown here is derived from an EMBL/GenBank/DDBJ whole genome shotgun (WGS) entry which is preliminary data.</text>
</comment>
<dbReference type="PROSITE" id="PS51186">
    <property type="entry name" value="GNAT"/>
    <property type="match status" value="1"/>
</dbReference>
<evidence type="ECO:0000313" key="2">
    <source>
        <dbReference type="EMBL" id="GAI14786.1"/>
    </source>
</evidence>
<dbReference type="PANTHER" id="PTHR43415:SF3">
    <property type="entry name" value="GNAT-FAMILY ACETYLTRANSFERASE"/>
    <property type="match status" value="1"/>
</dbReference>
<dbReference type="AlphaFoldDB" id="X1M9K2"/>
<protein>
    <recommendedName>
        <fullName evidence="1">N-acetyltransferase domain-containing protein</fullName>
    </recommendedName>
</protein>
<gene>
    <name evidence="2" type="ORF">S06H3_20535</name>
</gene>
<organism evidence="2">
    <name type="scientific">marine sediment metagenome</name>
    <dbReference type="NCBI Taxonomy" id="412755"/>
    <lineage>
        <taxon>unclassified sequences</taxon>
        <taxon>metagenomes</taxon>
        <taxon>ecological metagenomes</taxon>
    </lineage>
</organism>
<dbReference type="PANTHER" id="PTHR43415">
    <property type="entry name" value="SPERMIDINE N(1)-ACETYLTRANSFERASE"/>
    <property type="match status" value="1"/>
</dbReference>
<evidence type="ECO:0000259" key="1">
    <source>
        <dbReference type="PROSITE" id="PS51186"/>
    </source>
</evidence>
<accession>X1M9K2</accession>
<feature type="non-terminal residue" evidence="2">
    <location>
        <position position="1"/>
    </location>
</feature>
<dbReference type="EMBL" id="BARV01010644">
    <property type="protein sequence ID" value="GAI14786.1"/>
    <property type="molecule type" value="Genomic_DNA"/>
</dbReference>
<proteinExistence type="predicted"/>
<dbReference type="Gene3D" id="3.40.630.30">
    <property type="match status" value="1"/>
</dbReference>
<dbReference type="Pfam" id="PF13302">
    <property type="entry name" value="Acetyltransf_3"/>
    <property type="match status" value="1"/>
</dbReference>
<name>X1M9K2_9ZZZZ</name>
<dbReference type="GO" id="GO:0016747">
    <property type="term" value="F:acyltransferase activity, transferring groups other than amino-acyl groups"/>
    <property type="evidence" value="ECO:0007669"/>
    <property type="project" value="InterPro"/>
</dbReference>
<dbReference type="InterPro" id="IPR000182">
    <property type="entry name" value="GNAT_dom"/>
</dbReference>
<feature type="domain" description="N-acetyltransferase" evidence="1">
    <location>
        <begin position="4"/>
        <end position="169"/>
    </location>
</feature>